<name>A0A059BA52_EUCGR</name>
<feature type="domain" description="Disease resistance protein At4g27190-like leucine-rich repeats" evidence="2">
    <location>
        <begin position="40"/>
        <end position="187"/>
    </location>
</feature>
<dbReference type="EMBL" id="KK198759">
    <property type="protein sequence ID" value="KCW63107.1"/>
    <property type="molecule type" value="Genomic_DNA"/>
</dbReference>
<dbReference type="PANTHER" id="PTHR33463:SF203">
    <property type="entry name" value="AAA+ ATPASE DOMAIN-CONTAINING PROTEIN"/>
    <property type="match status" value="1"/>
</dbReference>
<dbReference type="SUPFAM" id="SSF52047">
    <property type="entry name" value="RNI-like"/>
    <property type="match status" value="1"/>
</dbReference>
<dbReference type="InterPro" id="IPR050905">
    <property type="entry name" value="Plant_NBS-LRR"/>
</dbReference>
<dbReference type="Pfam" id="PF23247">
    <property type="entry name" value="LRR_RPS2"/>
    <property type="match status" value="1"/>
</dbReference>
<sequence length="431" mass="48770">MEASKLKRVQVSKEVWFWARNLNITIQNMFEEMGTFAGVEKMLLSEFPGLIGKWHNELNPIKSYWQLKSVVVDKCPFINAVPSRLMLVLDNLSYLQVRDCELLEEIFDLEGLEVVESTRVLPQLRELNLVNLPKLRRLWNKDLQESLCFNSLKSLILYNCSNLGHALSPSMAQCLANLEVMEIKECGQMEGVIVEEEAKGSAMKKITFPKLQWMMMEYLPNLTCFLLGKNHILECPKLQKMIIAHCPKMESLIRQSQMEDDHSTPSFFTSQHGRLPLFCPPHRSIDLEIWPSIATELQIWKSTTVACSHGRAAVAVAMVADLEVPSRVTTAYGLPLSPPSTPTVGSWSAPSMAEPPLHRHNCSWSLPVLIWTGVVPPDLVSSMDASLARPWLARRLPHKSGDHCLSMAMSLDGEFEISTAMDCEIKQRKKK</sequence>
<evidence type="ECO:0000256" key="1">
    <source>
        <dbReference type="ARBA" id="ARBA00022821"/>
    </source>
</evidence>
<keyword evidence="1" id="KW-0611">Plant defense</keyword>
<dbReference type="InterPro" id="IPR057135">
    <property type="entry name" value="At4g27190-like_LRR"/>
</dbReference>
<dbReference type="Gene3D" id="3.80.10.10">
    <property type="entry name" value="Ribonuclease Inhibitor"/>
    <property type="match status" value="1"/>
</dbReference>
<proteinExistence type="predicted"/>
<dbReference type="PANTHER" id="PTHR33463">
    <property type="entry name" value="NB-ARC DOMAIN-CONTAINING PROTEIN-RELATED"/>
    <property type="match status" value="1"/>
</dbReference>
<dbReference type="AlphaFoldDB" id="A0A059BA52"/>
<organism evidence="3">
    <name type="scientific">Eucalyptus grandis</name>
    <name type="common">Flooded gum</name>
    <dbReference type="NCBI Taxonomy" id="71139"/>
    <lineage>
        <taxon>Eukaryota</taxon>
        <taxon>Viridiplantae</taxon>
        <taxon>Streptophyta</taxon>
        <taxon>Embryophyta</taxon>
        <taxon>Tracheophyta</taxon>
        <taxon>Spermatophyta</taxon>
        <taxon>Magnoliopsida</taxon>
        <taxon>eudicotyledons</taxon>
        <taxon>Gunneridae</taxon>
        <taxon>Pentapetalae</taxon>
        <taxon>rosids</taxon>
        <taxon>malvids</taxon>
        <taxon>Myrtales</taxon>
        <taxon>Myrtaceae</taxon>
        <taxon>Myrtoideae</taxon>
        <taxon>Eucalypteae</taxon>
        <taxon>Eucalyptus</taxon>
    </lineage>
</organism>
<gene>
    <name evidence="3" type="ORF">EUGRSUZ_G00715</name>
</gene>
<reference evidence="3" key="1">
    <citation type="submission" date="2013-07" db="EMBL/GenBank/DDBJ databases">
        <title>The genome of Eucalyptus grandis.</title>
        <authorList>
            <person name="Schmutz J."/>
            <person name="Hayes R."/>
            <person name="Myburg A."/>
            <person name="Tuskan G."/>
            <person name="Grattapaglia D."/>
            <person name="Rokhsar D.S."/>
        </authorList>
    </citation>
    <scope>NUCLEOTIDE SEQUENCE</scope>
    <source>
        <tissue evidence="3">Leaf extractions</tissue>
    </source>
</reference>
<evidence type="ECO:0000259" key="2">
    <source>
        <dbReference type="Pfam" id="PF23247"/>
    </source>
</evidence>
<dbReference type="InterPro" id="IPR032675">
    <property type="entry name" value="LRR_dom_sf"/>
</dbReference>
<evidence type="ECO:0000313" key="3">
    <source>
        <dbReference type="EMBL" id="KCW63107.1"/>
    </source>
</evidence>
<dbReference type="InParanoid" id="A0A059BA52"/>
<accession>A0A059BA52</accession>
<protein>
    <recommendedName>
        <fullName evidence="2">Disease resistance protein At4g27190-like leucine-rich repeats domain-containing protein</fullName>
    </recommendedName>
</protein>
<dbReference type="Gramene" id="KCW63107">
    <property type="protein sequence ID" value="KCW63107"/>
    <property type="gene ID" value="EUGRSUZ_G00715"/>
</dbReference>